<dbReference type="Gene3D" id="3.30.450.20">
    <property type="entry name" value="PAS domain"/>
    <property type="match status" value="1"/>
</dbReference>
<dbReference type="PROSITE" id="PS50109">
    <property type="entry name" value="HIS_KIN"/>
    <property type="match status" value="1"/>
</dbReference>
<dbReference type="Pfam" id="PF02518">
    <property type="entry name" value="HATPase_c"/>
    <property type="match status" value="1"/>
</dbReference>
<dbReference type="SMART" id="SM00387">
    <property type="entry name" value="HATPase_c"/>
    <property type="match status" value="1"/>
</dbReference>
<keyword evidence="10" id="KW-0812">Transmembrane</keyword>
<dbReference type="PROSITE" id="PS50005">
    <property type="entry name" value="TPR"/>
    <property type="match status" value="1"/>
</dbReference>
<dbReference type="InterPro" id="IPR011990">
    <property type="entry name" value="TPR-like_helical_dom_sf"/>
</dbReference>
<evidence type="ECO:0000256" key="9">
    <source>
        <dbReference type="SAM" id="Coils"/>
    </source>
</evidence>
<keyword evidence="4" id="KW-0808">Transferase</keyword>
<accession>A0A327R2Z6</accession>
<evidence type="ECO:0000256" key="5">
    <source>
        <dbReference type="ARBA" id="ARBA00022741"/>
    </source>
</evidence>
<evidence type="ECO:0000313" key="12">
    <source>
        <dbReference type="EMBL" id="RAJ11196.1"/>
    </source>
</evidence>
<dbReference type="AlphaFoldDB" id="A0A327R2Z6"/>
<feature type="coiled-coil region" evidence="9">
    <location>
        <begin position="568"/>
        <end position="595"/>
    </location>
</feature>
<comment type="catalytic activity">
    <reaction evidence="1">
        <text>ATP + protein L-histidine = ADP + protein N-phospho-L-histidine.</text>
        <dbReference type="EC" id="2.7.13.3"/>
    </reaction>
</comment>
<keyword evidence="7" id="KW-0067">ATP-binding</keyword>
<dbReference type="SMART" id="SM00028">
    <property type="entry name" value="TPR"/>
    <property type="match status" value="2"/>
</dbReference>
<protein>
    <recommendedName>
        <fullName evidence="2">histidine kinase</fullName>
        <ecNumber evidence="2">2.7.13.3</ecNumber>
    </recommendedName>
</protein>
<feature type="transmembrane region" description="Helical" evidence="10">
    <location>
        <begin position="539"/>
        <end position="558"/>
    </location>
</feature>
<keyword evidence="6 12" id="KW-0418">Kinase</keyword>
<evidence type="ECO:0000256" key="8">
    <source>
        <dbReference type="PROSITE-ProRule" id="PRU00339"/>
    </source>
</evidence>
<keyword evidence="10" id="KW-1133">Transmembrane helix</keyword>
<evidence type="ECO:0000256" key="7">
    <source>
        <dbReference type="ARBA" id="ARBA00022840"/>
    </source>
</evidence>
<organism evidence="12 13">
    <name type="scientific">Chitinophaga skermanii</name>
    <dbReference type="NCBI Taxonomy" id="331697"/>
    <lineage>
        <taxon>Bacteria</taxon>
        <taxon>Pseudomonadati</taxon>
        <taxon>Bacteroidota</taxon>
        <taxon>Chitinophagia</taxon>
        <taxon>Chitinophagales</taxon>
        <taxon>Chitinophagaceae</taxon>
        <taxon>Chitinophaga</taxon>
    </lineage>
</organism>
<evidence type="ECO:0000256" key="4">
    <source>
        <dbReference type="ARBA" id="ARBA00022679"/>
    </source>
</evidence>
<reference evidence="12 13" key="1">
    <citation type="submission" date="2018-06" db="EMBL/GenBank/DDBJ databases">
        <title>Genomic Encyclopedia of Archaeal and Bacterial Type Strains, Phase II (KMG-II): from individual species to whole genera.</title>
        <authorList>
            <person name="Goeker M."/>
        </authorList>
    </citation>
    <scope>NUCLEOTIDE SEQUENCE [LARGE SCALE GENOMIC DNA]</scope>
    <source>
        <strain evidence="12 13">DSM 23857</strain>
    </source>
</reference>
<evidence type="ECO:0000256" key="2">
    <source>
        <dbReference type="ARBA" id="ARBA00012438"/>
    </source>
</evidence>
<evidence type="ECO:0000256" key="1">
    <source>
        <dbReference type="ARBA" id="ARBA00000085"/>
    </source>
</evidence>
<feature type="domain" description="Histidine kinase" evidence="11">
    <location>
        <begin position="595"/>
        <end position="787"/>
    </location>
</feature>
<dbReference type="GO" id="GO:0005524">
    <property type="term" value="F:ATP binding"/>
    <property type="evidence" value="ECO:0007669"/>
    <property type="project" value="UniProtKB-KW"/>
</dbReference>
<dbReference type="RefSeq" id="WP_111596291.1">
    <property type="nucleotide sequence ID" value="NZ_QLLL01000001.1"/>
</dbReference>
<keyword evidence="9" id="KW-0175">Coiled coil</keyword>
<dbReference type="InterPro" id="IPR003594">
    <property type="entry name" value="HATPase_dom"/>
</dbReference>
<keyword evidence="3" id="KW-0597">Phosphoprotein</keyword>
<feature type="repeat" description="TPR" evidence="8">
    <location>
        <begin position="250"/>
        <end position="283"/>
    </location>
</feature>
<dbReference type="SUPFAM" id="SSF48452">
    <property type="entry name" value="TPR-like"/>
    <property type="match status" value="2"/>
</dbReference>
<evidence type="ECO:0000256" key="10">
    <source>
        <dbReference type="SAM" id="Phobius"/>
    </source>
</evidence>
<dbReference type="InterPro" id="IPR005467">
    <property type="entry name" value="His_kinase_dom"/>
</dbReference>
<keyword evidence="5" id="KW-0547">Nucleotide-binding</keyword>
<keyword evidence="8" id="KW-0802">TPR repeat</keyword>
<dbReference type="Pfam" id="PF13181">
    <property type="entry name" value="TPR_8"/>
    <property type="match status" value="1"/>
</dbReference>
<name>A0A327R2Z6_9BACT</name>
<dbReference type="OrthoDB" id="1523170at2"/>
<dbReference type="Pfam" id="PF07568">
    <property type="entry name" value="HisKA_2"/>
    <property type="match status" value="1"/>
</dbReference>
<gene>
    <name evidence="12" type="ORF">LX64_00805</name>
</gene>
<evidence type="ECO:0000259" key="11">
    <source>
        <dbReference type="PROSITE" id="PS50109"/>
    </source>
</evidence>
<dbReference type="InterPro" id="IPR019734">
    <property type="entry name" value="TPR_rpt"/>
</dbReference>
<dbReference type="Gene3D" id="1.25.40.10">
    <property type="entry name" value="Tetratricopeptide repeat domain"/>
    <property type="match status" value="2"/>
</dbReference>
<dbReference type="PANTHER" id="PTHR41523:SF8">
    <property type="entry name" value="ETHYLENE RESPONSE SENSOR PROTEIN"/>
    <property type="match status" value="1"/>
</dbReference>
<dbReference type="EMBL" id="QLLL01000001">
    <property type="protein sequence ID" value="RAJ11196.1"/>
    <property type="molecule type" value="Genomic_DNA"/>
</dbReference>
<dbReference type="PANTHER" id="PTHR41523">
    <property type="entry name" value="TWO-COMPONENT SYSTEM SENSOR PROTEIN"/>
    <property type="match status" value="1"/>
</dbReference>
<evidence type="ECO:0000313" key="13">
    <source>
        <dbReference type="Proteomes" id="UP000249547"/>
    </source>
</evidence>
<dbReference type="PROSITE" id="PS50293">
    <property type="entry name" value="TPR_REGION"/>
    <property type="match status" value="1"/>
</dbReference>
<evidence type="ECO:0000256" key="6">
    <source>
        <dbReference type="ARBA" id="ARBA00022777"/>
    </source>
</evidence>
<dbReference type="EC" id="2.7.13.3" evidence="2"/>
<sequence>MQEKTFWKGLLSLFMMCLMGLTLYAQQNKRNEEARLLQQLSASKQGTARANAALKLAEYYVFLPGELDSDLQKSLYYTEVAKQESRPIRYLKGVSDALVVEGLVYIDKRDDQKLHHILHQVKDSASIKLHVSYAANWIFRNAPHHFDTAIAHVNEALAIAKEIKKPSRILQALVLKCEIYQFAVQKPAAEMVKSEIFELVNQHEHELTDIPYEFYKVSQLYFWYGNLDRALLFGINAIKAGEKLQDNYLPRYYDNLGMLYRHMNQFDKAIEYYEKADAETVRSNGQHNYFYTGEIASAMLRDNRPKEALQYVKNALKTINPANLDDVAHAAKAMGDCYKALGQYDLAEKEYIKANLSVDNFGHQKSLGQFYIEQKQYSKARPYIEHLNASLQGITVQIQTEMLLFTIDSAEQQYTSAIDHLVRAKFLEDSISQETKYKQLNELQVKYETEKKDQEIQNKAQRIALLNSLSELQQKDLTHARTQLLLEEQSRLQNMALAKSETERKDRELLLKLQNIKILEQKQQLASSNLQQATYSRNFLVAGAVMLMLLLGVMYNRYRVKKLATLRLESQQEAINLKNIQLERLLTEKELLLKEVHHRVKNNLQTVISLLESQSTYLQNDALNAIKDSQHRVYAMSLIHQKLYQSDDVTSINLATYIPELVYNLAESFDSTRTQFKLEIADVELDVSQAIPIALILNEAITNALKYAFPVEQVKKEICIRMQPSGVHDMELTISDNGKGLPTGFHEAQSKSLGLRLMQGLTGDLNGTFELTSGPGVTIHLIFPIDNTLEENNRY</sequence>
<dbReference type="InterPro" id="IPR011495">
    <property type="entry name" value="Sig_transdc_His_kin_sub2_dim/P"/>
</dbReference>
<dbReference type="InterPro" id="IPR036890">
    <property type="entry name" value="HATPase_C_sf"/>
</dbReference>
<evidence type="ECO:0000256" key="3">
    <source>
        <dbReference type="ARBA" id="ARBA00022553"/>
    </source>
</evidence>
<comment type="caution">
    <text evidence="12">The sequence shown here is derived from an EMBL/GenBank/DDBJ whole genome shotgun (WGS) entry which is preliminary data.</text>
</comment>
<proteinExistence type="predicted"/>
<dbReference type="GO" id="GO:0004673">
    <property type="term" value="F:protein histidine kinase activity"/>
    <property type="evidence" value="ECO:0007669"/>
    <property type="project" value="UniProtKB-EC"/>
</dbReference>
<keyword evidence="10" id="KW-0472">Membrane</keyword>
<dbReference type="Proteomes" id="UP000249547">
    <property type="component" value="Unassembled WGS sequence"/>
</dbReference>
<dbReference type="SUPFAM" id="SSF55874">
    <property type="entry name" value="ATPase domain of HSP90 chaperone/DNA topoisomerase II/histidine kinase"/>
    <property type="match status" value="1"/>
</dbReference>
<dbReference type="Gene3D" id="3.30.565.10">
    <property type="entry name" value="Histidine kinase-like ATPase, C-terminal domain"/>
    <property type="match status" value="1"/>
</dbReference>
<keyword evidence="13" id="KW-1185">Reference proteome</keyword>